<comment type="caution">
    <text evidence="1">The sequence shown here is derived from an EMBL/GenBank/DDBJ whole genome shotgun (WGS) entry which is preliminary data.</text>
</comment>
<accession>A0A936F4M4</accession>
<protein>
    <recommendedName>
        <fullName evidence="3">DUF885 domain-containing protein</fullName>
    </recommendedName>
</protein>
<evidence type="ECO:0008006" key="3">
    <source>
        <dbReference type="Google" id="ProtNLM"/>
    </source>
</evidence>
<evidence type="ECO:0000313" key="1">
    <source>
        <dbReference type="EMBL" id="MBK8573690.1"/>
    </source>
</evidence>
<dbReference type="Proteomes" id="UP000709959">
    <property type="component" value="Unassembled WGS sequence"/>
</dbReference>
<organism evidence="1 2">
    <name type="scientific">Candidatus Geothrix odensensis</name>
    <dbReference type="NCBI Taxonomy" id="2954440"/>
    <lineage>
        <taxon>Bacteria</taxon>
        <taxon>Pseudomonadati</taxon>
        <taxon>Acidobacteriota</taxon>
        <taxon>Holophagae</taxon>
        <taxon>Holophagales</taxon>
        <taxon>Holophagaceae</taxon>
        <taxon>Geothrix</taxon>
    </lineage>
</organism>
<dbReference type="AlphaFoldDB" id="A0A936F4M4"/>
<sequence length="412" mass="46011">MDRSLSRWASDYVNLVLAVGRHDGDFVDAYYGPKAWKQVAEAGEPRPLAELRAEADQLLEDVAAAELQEGEALRREYLLGQLGAVAAHLARLDGQRFSFDEEAEALYQVRPPVTTEAALDAALARLDQLLDGSGSVQDRYQRLRERIIVPTLRVDAVFQAAIAEARDRTRRHATLPDSDHFRVEYVTGKSWSAYNWYQGGGHSVIQVNLDLPIAIDRALDLAAHEGYPGHHVYNALLEQRFARPAPAGKGWVEFTVYPLFSPQSLIAEGTANFGIEVAFPGTERLAFERDVLFPLAGLDPAEAERWARVQAELKVLAFADNEAARGYLDGRLDRAQAEAFLVQYSLRTEAQAAQRLRFIDNYRSYVINYNLGEQLVHQWVEGQGGTVADPGRRWEVFVDLISSPRLPRALGL</sequence>
<name>A0A936F4M4_9BACT</name>
<gene>
    <name evidence="1" type="ORF">IPN91_13930</name>
</gene>
<evidence type="ECO:0000313" key="2">
    <source>
        <dbReference type="Proteomes" id="UP000709959"/>
    </source>
</evidence>
<reference evidence="1 2" key="1">
    <citation type="submission" date="2020-10" db="EMBL/GenBank/DDBJ databases">
        <title>Connecting structure to function with the recovery of over 1000 high-quality activated sludge metagenome-assembled genomes encoding full-length rRNA genes using long-read sequencing.</title>
        <authorList>
            <person name="Singleton C.M."/>
            <person name="Petriglieri F."/>
            <person name="Kristensen J.M."/>
            <person name="Kirkegaard R.H."/>
            <person name="Michaelsen T.Y."/>
            <person name="Andersen M.H."/>
            <person name="Karst S.M."/>
            <person name="Dueholm M.S."/>
            <person name="Nielsen P.H."/>
            <person name="Albertsen M."/>
        </authorList>
    </citation>
    <scope>NUCLEOTIDE SEQUENCE [LARGE SCALE GENOMIC DNA]</scope>
    <source>
        <strain evidence="1">OdNE_18-Q3-R46-58_MAXAC.008</strain>
    </source>
</reference>
<proteinExistence type="predicted"/>
<dbReference type="EMBL" id="JADKCH010000027">
    <property type="protein sequence ID" value="MBK8573690.1"/>
    <property type="molecule type" value="Genomic_DNA"/>
</dbReference>